<feature type="transmembrane region" description="Helical" evidence="1">
    <location>
        <begin position="6"/>
        <end position="25"/>
    </location>
</feature>
<name>A0A558H6S0_PAENT</name>
<evidence type="ECO:0000313" key="2">
    <source>
        <dbReference type="EMBL" id="TVU64818.1"/>
    </source>
</evidence>
<reference evidence="2 3" key="1">
    <citation type="submission" date="2019-07" db="EMBL/GenBank/DDBJ databases">
        <title>Diversity of Bacteria from Kongsfjorden, Arctic.</title>
        <authorList>
            <person name="Yu Y."/>
        </authorList>
    </citation>
    <scope>NUCLEOTIDE SEQUENCE [LARGE SCALE GENOMIC DNA]</scope>
    <source>
        <strain evidence="2 3">SM1928</strain>
    </source>
</reference>
<dbReference type="AlphaFoldDB" id="A0A558H6S0"/>
<keyword evidence="1" id="KW-1133">Transmembrane helix</keyword>
<organism evidence="2 3">
    <name type="scientific">Paenarthrobacter nitroguajacolicus</name>
    <name type="common">Arthrobacter nitroguajacolicus</name>
    <dbReference type="NCBI Taxonomy" id="211146"/>
    <lineage>
        <taxon>Bacteria</taxon>
        <taxon>Bacillati</taxon>
        <taxon>Actinomycetota</taxon>
        <taxon>Actinomycetes</taxon>
        <taxon>Micrococcales</taxon>
        <taxon>Micrococcaceae</taxon>
        <taxon>Paenarthrobacter</taxon>
    </lineage>
</organism>
<keyword evidence="1" id="KW-0472">Membrane</keyword>
<protein>
    <submittedName>
        <fullName evidence="2">Uncharacterized protein</fullName>
    </submittedName>
</protein>
<evidence type="ECO:0000256" key="1">
    <source>
        <dbReference type="SAM" id="Phobius"/>
    </source>
</evidence>
<dbReference type="Proteomes" id="UP000316500">
    <property type="component" value="Unassembled WGS sequence"/>
</dbReference>
<comment type="caution">
    <text evidence="2">The sequence shown here is derived from an EMBL/GenBank/DDBJ whole genome shotgun (WGS) entry which is preliminary data.</text>
</comment>
<feature type="transmembrane region" description="Helical" evidence="1">
    <location>
        <begin position="63"/>
        <end position="82"/>
    </location>
</feature>
<dbReference type="OrthoDB" id="4948465at2"/>
<dbReference type="RefSeq" id="WP_144649024.1">
    <property type="nucleotide sequence ID" value="NZ_VNFK01000004.1"/>
</dbReference>
<keyword evidence="1" id="KW-0812">Transmembrane</keyword>
<accession>A0A558H6S0</accession>
<feature type="transmembrane region" description="Helical" evidence="1">
    <location>
        <begin position="37"/>
        <end position="57"/>
    </location>
</feature>
<sequence length="187" mass="20104">MPAMMLLWGVALVLATAATTFVLHRKLTYGRGPEPDGLFWDVFGGSVVILPAILVPAVHWPPAGLIMVFVGGATVAGTLASVRKVERIHAAEPRRRAGFTDDAARHSSILEQWRRYELDPAQTIDFPAMTDVRTVETAALSRAMREAEYCKVTAGTDYRAAVERLAEALAAAERAAGVPTAALPAPR</sequence>
<evidence type="ECO:0000313" key="3">
    <source>
        <dbReference type="Proteomes" id="UP000316500"/>
    </source>
</evidence>
<dbReference type="EMBL" id="VNFK01000004">
    <property type="protein sequence ID" value="TVU64818.1"/>
    <property type="molecule type" value="Genomic_DNA"/>
</dbReference>
<proteinExistence type="predicted"/>
<gene>
    <name evidence="2" type="ORF">FQP90_07120</name>
</gene>